<evidence type="ECO:0000256" key="2">
    <source>
        <dbReference type="ARBA" id="ARBA00022630"/>
    </source>
</evidence>
<dbReference type="InterPro" id="IPR036188">
    <property type="entry name" value="FAD/NAD-bd_sf"/>
</dbReference>
<gene>
    <name evidence="7" type="ORF">GLIP_2863</name>
</gene>
<dbReference type="Gene3D" id="3.30.9.10">
    <property type="entry name" value="D-Amino Acid Oxidase, subunit A, domain 2"/>
    <property type="match status" value="1"/>
</dbReference>
<sequence length="369" mass="39601">MVESVECVVIGAGVIGLAVARQMALSNIETVVLEGQTQIGTGISSRNSEVIHAGIYYPPNSLKAKLCVKGNKMLYSYCDDKNIHYQRCGKLIVATSDTQQTKLQEIQRKAIANQVDDLQLLSQQQVNALEPEIRCNAGLYSPSTGIIDSHGLMLNLQGDIESAGGAIALGSPVVKATCQEQGITLHVGGEQPCVLKAKFVINCAGLHAQPLAQRFAGVPVNTIPPLYYAKGSYFSLSGKSPFSHLIYPLPESAGLGVHSTLDLGGGVKFGPDVEWVDRLDYRVDPTKSTEFYAKIREYWPSLKDDSLHPAYAGIRPKLHPQGVTAHDFMIQTADTHGVKGLVNLYGFESPGLTASLAIGEEVANVLLAS</sequence>
<reference evidence="7 8" key="1">
    <citation type="journal article" date="2017" name="Antonie Van Leeuwenhoek">
        <title>Rhizobium rhizosphaerae sp. nov., a novel species isolated from rice rhizosphere.</title>
        <authorList>
            <person name="Zhao J.J."/>
            <person name="Zhang J."/>
            <person name="Zhang R.J."/>
            <person name="Zhang C.W."/>
            <person name="Yin H.Q."/>
            <person name="Zhang X.X."/>
        </authorList>
    </citation>
    <scope>NUCLEOTIDE SEQUENCE [LARGE SCALE GENOMIC DNA]</scope>
    <source>
        <strain evidence="7 8">E3</strain>
    </source>
</reference>
<organism evidence="7 8">
    <name type="scientific">Aliiglaciecola lipolytica E3</name>
    <dbReference type="NCBI Taxonomy" id="1127673"/>
    <lineage>
        <taxon>Bacteria</taxon>
        <taxon>Pseudomonadati</taxon>
        <taxon>Pseudomonadota</taxon>
        <taxon>Gammaproteobacteria</taxon>
        <taxon>Alteromonadales</taxon>
        <taxon>Alteromonadaceae</taxon>
        <taxon>Aliiglaciecola</taxon>
    </lineage>
</organism>
<evidence type="ECO:0000259" key="6">
    <source>
        <dbReference type="Pfam" id="PF01266"/>
    </source>
</evidence>
<protein>
    <submittedName>
        <fullName evidence="7">Oxidoreductase, FAD-binding family protein</fullName>
    </submittedName>
</protein>
<comment type="cofactor">
    <cofactor evidence="1">
        <name>FAD</name>
        <dbReference type="ChEBI" id="CHEBI:57692"/>
    </cofactor>
</comment>
<evidence type="ECO:0000256" key="3">
    <source>
        <dbReference type="ARBA" id="ARBA00022827"/>
    </source>
</evidence>
<dbReference type="InterPro" id="IPR006076">
    <property type="entry name" value="FAD-dep_OxRdtase"/>
</dbReference>
<keyword evidence="3" id="KW-0274">FAD</keyword>
<dbReference type="PANTHER" id="PTHR43104:SF4">
    <property type="entry name" value="L-2-HYDROXYGLUTARATE DEHYDROGENASE, MITOCHONDRIAL"/>
    <property type="match status" value="1"/>
</dbReference>
<dbReference type="AlphaFoldDB" id="K6X4D6"/>
<dbReference type="Proteomes" id="UP000006334">
    <property type="component" value="Unassembled WGS sequence"/>
</dbReference>
<evidence type="ECO:0000313" key="7">
    <source>
        <dbReference type="EMBL" id="GAC15484.1"/>
    </source>
</evidence>
<dbReference type="Pfam" id="PF01266">
    <property type="entry name" value="DAO"/>
    <property type="match status" value="1"/>
</dbReference>
<keyword evidence="4" id="KW-0560">Oxidoreductase</keyword>
<dbReference type="SUPFAM" id="SSF51905">
    <property type="entry name" value="FAD/NAD(P)-binding domain"/>
    <property type="match status" value="1"/>
</dbReference>
<evidence type="ECO:0000256" key="5">
    <source>
        <dbReference type="ARBA" id="ARBA00037941"/>
    </source>
</evidence>
<accession>K6X4D6</accession>
<comment type="similarity">
    <text evidence="5">Belongs to the L2HGDH family.</text>
</comment>
<dbReference type="EMBL" id="BAEN01000056">
    <property type="protein sequence ID" value="GAC15484.1"/>
    <property type="molecule type" value="Genomic_DNA"/>
</dbReference>
<evidence type="ECO:0000313" key="8">
    <source>
        <dbReference type="Proteomes" id="UP000006334"/>
    </source>
</evidence>
<comment type="caution">
    <text evidence="7">The sequence shown here is derived from an EMBL/GenBank/DDBJ whole genome shotgun (WGS) entry which is preliminary data.</text>
</comment>
<dbReference type="Gene3D" id="3.50.50.60">
    <property type="entry name" value="FAD/NAD(P)-binding domain"/>
    <property type="match status" value="1"/>
</dbReference>
<dbReference type="GO" id="GO:0047545">
    <property type="term" value="F:(S)-2-hydroxyglutarate dehydrogenase activity"/>
    <property type="evidence" value="ECO:0007669"/>
    <property type="project" value="TreeGrafter"/>
</dbReference>
<dbReference type="STRING" id="1127673.GLIP_2863"/>
<proteinExistence type="inferred from homology"/>
<name>K6X4D6_9ALTE</name>
<dbReference type="PANTHER" id="PTHR43104">
    <property type="entry name" value="L-2-HYDROXYGLUTARATE DEHYDROGENASE, MITOCHONDRIAL"/>
    <property type="match status" value="1"/>
</dbReference>
<evidence type="ECO:0000256" key="1">
    <source>
        <dbReference type="ARBA" id="ARBA00001974"/>
    </source>
</evidence>
<dbReference type="eggNOG" id="COG0579">
    <property type="taxonomic scope" value="Bacteria"/>
</dbReference>
<dbReference type="OrthoDB" id="9801699at2"/>
<feature type="domain" description="FAD dependent oxidoreductase" evidence="6">
    <location>
        <begin position="7"/>
        <end position="364"/>
    </location>
</feature>
<dbReference type="RefSeq" id="WP_008845289.1">
    <property type="nucleotide sequence ID" value="NZ_BAEN01000056.1"/>
</dbReference>
<evidence type="ECO:0000256" key="4">
    <source>
        <dbReference type="ARBA" id="ARBA00023002"/>
    </source>
</evidence>
<keyword evidence="8" id="KW-1185">Reference proteome</keyword>
<keyword evidence="2" id="KW-0285">Flavoprotein</keyword>